<evidence type="ECO:0000256" key="5">
    <source>
        <dbReference type="ARBA" id="ARBA00018141"/>
    </source>
</evidence>
<dbReference type="SUPFAM" id="SSF55620">
    <property type="entry name" value="Tetrahydrobiopterin biosynthesis enzymes-like"/>
    <property type="match status" value="1"/>
</dbReference>
<evidence type="ECO:0000256" key="6">
    <source>
        <dbReference type="ARBA" id="ARBA00022723"/>
    </source>
</evidence>
<name>A0A1I0RVE9_9BACT</name>
<keyword evidence="12" id="KW-1185">Reference proteome</keyword>
<sequence length="148" mass="17363">MEIKRDDHQTMLTFITRRERFNAAHRMYRQDLTEEENFQLFGKCANPHYHGHNYELFVTVKGDVDPERPYIIDLKELKVIINDYIIEKLDHKNLNLDVDFMAGKMASTELLCVEIFKQLKVPIEGYEGVLLHSVRLAETENNSAECFG</sequence>
<dbReference type="Gene3D" id="3.30.479.10">
    <property type="entry name" value="6-pyruvoyl tetrahydropterin synthase/QueD"/>
    <property type="match status" value="1"/>
</dbReference>
<dbReference type="GO" id="GO:0070497">
    <property type="term" value="F:6-carboxytetrahydropterin synthase activity"/>
    <property type="evidence" value="ECO:0007669"/>
    <property type="project" value="UniProtKB-EC"/>
</dbReference>
<dbReference type="PANTHER" id="PTHR12589">
    <property type="entry name" value="PYRUVOYL TETRAHYDROBIOPTERIN SYNTHASE"/>
    <property type="match status" value="1"/>
</dbReference>
<evidence type="ECO:0000256" key="1">
    <source>
        <dbReference type="ARBA" id="ARBA00001947"/>
    </source>
</evidence>
<dbReference type="Pfam" id="PF01242">
    <property type="entry name" value="PTPS"/>
    <property type="match status" value="1"/>
</dbReference>
<comment type="similarity">
    <text evidence="3">Belongs to the PTPS family. QueD subfamily.</text>
</comment>
<protein>
    <recommendedName>
        <fullName evidence="5">6-carboxy-5,6,7,8-tetrahydropterin synthase</fullName>
        <ecNumber evidence="4">4.1.2.50</ecNumber>
    </recommendedName>
    <alternativeName>
        <fullName evidence="9">Queuosine biosynthesis protein QueD</fullName>
    </alternativeName>
</protein>
<evidence type="ECO:0000256" key="4">
    <source>
        <dbReference type="ARBA" id="ARBA00012982"/>
    </source>
</evidence>
<dbReference type="EMBL" id="FOJG01000001">
    <property type="protein sequence ID" value="SEW45466.1"/>
    <property type="molecule type" value="Genomic_DNA"/>
</dbReference>
<evidence type="ECO:0000256" key="7">
    <source>
        <dbReference type="ARBA" id="ARBA00022833"/>
    </source>
</evidence>
<gene>
    <name evidence="11" type="ORF">SAMN04488122_3467</name>
</gene>
<keyword evidence="7" id="KW-0862">Zinc</keyword>
<dbReference type="UniPathway" id="UPA00391"/>
<accession>A0A1I0RVE9</accession>
<reference evidence="12" key="1">
    <citation type="submission" date="2016-10" db="EMBL/GenBank/DDBJ databases">
        <authorList>
            <person name="Varghese N."/>
            <person name="Submissions S."/>
        </authorList>
    </citation>
    <scope>NUCLEOTIDE SEQUENCE [LARGE SCALE GENOMIC DNA]</scope>
    <source>
        <strain evidence="12">DSM 3695</strain>
    </source>
</reference>
<dbReference type="GO" id="GO:0046872">
    <property type="term" value="F:metal ion binding"/>
    <property type="evidence" value="ECO:0007669"/>
    <property type="project" value="UniProtKB-KW"/>
</dbReference>
<keyword evidence="8" id="KW-0456">Lyase</keyword>
<evidence type="ECO:0000256" key="2">
    <source>
        <dbReference type="ARBA" id="ARBA00005061"/>
    </source>
</evidence>
<dbReference type="InterPro" id="IPR038418">
    <property type="entry name" value="6-PTP_synth/QueD_sf"/>
</dbReference>
<dbReference type="Proteomes" id="UP000199310">
    <property type="component" value="Unassembled WGS sequence"/>
</dbReference>
<dbReference type="FunFam" id="3.30.479.10:FF:000003">
    <property type="entry name" value="6-pyruvoyl tetrahydrobiopterin synthase"/>
    <property type="match status" value="1"/>
</dbReference>
<dbReference type="STRING" id="29529.SAMN04488122_3467"/>
<dbReference type="AlphaFoldDB" id="A0A1I0RVE9"/>
<evidence type="ECO:0000256" key="8">
    <source>
        <dbReference type="ARBA" id="ARBA00023239"/>
    </source>
</evidence>
<evidence type="ECO:0000256" key="9">
    <source>
        <dbReference type="ARBA" id="ARBA00031449"/>
    </source>
</evidence>
<dbReference type="RefSeq" id="WP_245752515.1">
    <property type="nucleotide sequence ID" value="NZ_FOJG01000001.1"/>
</dbReference>
<comment type="catalytic activity">
    <reaction evidence="10">
        <text>7,8-dihydroneopterin 3'-triphosphate + H2O = 6-carboxy-5,6,7,8-tetrahydropterin + triphosphate + acetaldehyde + 2 H(+)</text>
        <dbReference type="Rhea" id="RHEA:27966"/>
        <dbReference type="ChEBI" id="CHEBI:15343"/>
        <dbReference type="ChEBI" id="CHEBI:15377"/>
        <dbReference type="ChEBI" id="CHEBI:15378"/>
        <dbReference type="ChEBI" id="CHEBI:18036"/>
        <dbReference type="ChEBI" id="CHEBI:58462"/>
        <dbReference type="ChEBI" id="CHEBI:61032"/>
        <dbReference type="EC" id="4.1.2.50"/>
    </reaction>
</comment>
<comment type="pathway">
    <text evidence="2">Purine metabolism; 7-cyano-7-deazaguanine biosynthesis.</text>
</comment>
<keyword evidence="6" id="KW-0479">Metal-binding</keyword>
<dbReference type="InterPro" id="IPR007115">
    <property type="entry name" value="6-PTP_synth/QueD"/>
</dbReference>
<dbReference type="EC" id="4.1.2.50" evidence="4"/>
<proteinExistence type="inferred from homology"/>
<comment type="cofactor">
    <cofactor evidence="1">
        <name>Zn(2+)</name>
        <dbReference type="ChEBI" id="CHEBI:29105"/>
    </cofactor>
</comment>
<evidence type="ECO:0000256" key="3">
    <source>
        <dbReference type="ARBA" id="ARBA00008900"/>
    </source>
</evidence>
<evidence type="ECO:0000313" key="11">
    <source>
        <dbReference type="EMBL" id="SEW45466.1"/>
    </source>
</evidence>
<evidence type="ECO:0000256" key="10">
    <source>
        <dbReference type="ARBA" id="ARBA00048807"/>
    </source>
</evidence>
<dbReference type="PANTHER" id="PTHR12589:SF7">
    <property type="entry name" value="6-PYRUVOYL TETRAHYDROBIOPTERIN SYNTHASE"/>
    <property type="match status" value="1"/>
</dbReference>
<organism evidence="11 12">
    <name type="scientific">Chitinophaga arvensicola</name>
    <dbReference type="NCBI Taxonomy" id="29529"/>
    <lineage>
        <taxon>Bacteria</taxon>
        <taxon>Pseudomonadati</taxon>
        <taxon>Bacteroidota</taxon>
        <taxon>Chitinophagia</taxon>
        <taxon>Chitinophagales</taxon>
        <taxon>Chitinophagaceae</taxon>
        <taxon>Chitinophaga</taxon>
    </lineage>
</organism>
<evidence type="ECO:0000313" key="12">
    <source>
        <dbReference type="Proteomes" id="UP000199310"/>
    </source>
</evidence>